<sequence length="24" mass="2624">MATPDNYMDPTNQISAPENLQGES</sequence>
<gene>
    <name evidence="2" type="ORF">E2C01_098935</name>
</gene>
<evidence type="ECO:0000256" key="1">
    <source>
        <dbReference type="SAM" id="MobiDB-lite"/>
    </source>
</evidence>
<evidence type="ECO:0000313" key="2">
    <source>
        <dbReference type="EMBL" id="MPD03303.1"/>
    </source>
</evidence>
<reference evidence="2 3" key="1">
    <citation type="submission" date="2019-05" db="EMBL/GenBank/DDBJ databases">
        <title>Another draft genome of Portunus trituberculatus and its Hox gene families provides insights of decapod evolution.</title>
        <authorList>
            <person name="Jeong J.-H."/>
            <person name="Song I."/>
            <person name="Kim S."/>
            <person name="Choi T."/>
            <person name="Kim D."/>
            <person name="Ryu S."/>
            <person name="Kim W."/>
        </authorList>
    </citation>
    <scope>NUCLEOTIDE SEQUENCE [LARGE SCALE GENOMIC DNA]</scope>
    <source>
        <tissue evidence="2">Muscle</tissue>
    </source>
</reference>
<organism evidence="2 3">
    <name type="scientific">Portunus trituberculatus</name>
    <name type="common">Swimming crab</name>
    <name type="synonym">Neptunus trituberculatus</name>
    <dbReference type="NCBI Taxonomy" id="210409"/>
    <lineage>
        <taxon>Eukaryota</taxon>
        <taxon>Metazoa</taxon>
        <taxon>Ecdysozoa</taxon>
        <taxon>Arthropoda</taxon>
        <taxon>Crustacea</taxon>
        <taxon>Multicrustacea</taxon>
        <taxon>Malacostraca</taxon>
        <taxon>Eumalacostraca</taxon>
        <taxon>Eucarida</taxon>
        <taxon>Decapoda</taxon>
        <taxon>Pleocyemata</taxon>
        <taxon>Brachyura</taxon>
        <taxon>Eubrachyura</taxon>
        <taxon>Portunoidea</taxon>
        <taxon>Portunidae</taxon>
        <taxon>Portuninae</taxon>
        <taxon>Portunus</taxon>
    </lineage>
</organism>
<feature type="region of interest" description="Disordered" evidence="1">
    <location>
        <begin position="1"/>
        <end position="24"/>
    </location>
</feature>
<dbReference type="AlphaFoldDB" id="A0A5B7K466"/>
<protein>
    <submittedName>
        <fullName evidence="2">Uncharacterized protein</fullName>
    </submittedName>
</protein>
<proteinExistence type="predicted"/>
<name>A0A5B7K466_PORTR</name>
<feature type="compositionally biased region" description="Polar residues" evidence="1">
    <location>
        <begin position="9"/>
        <end position="24"/>
    </location>
</feature>
<evidence type="ECO:0000313" key="3">
    <source>
        <dbReference type="Proteomes" id="UP000324222"/>
    </source>
</evidence>
<accession>A0A5B7K466</accession>
<keyword evidence="3" id="KW-1185">Reference proteome</keyword>
<dbReference type="Proteomes" id="UP000324222">
    <property type="component" value="Unassembled WGS sequence"/>
</dbReference>
<dbReference type="EMBL" id="VSRR010135587">
    <property type="protein sequence ID" value="MPD03303.1"/>
    <property type="molecule type" value="Genomic_DNA"/>
</dbReference>
<comment type="caution">
    <text evidence="2">The sequence shown here is derived from an EMBL/GenBank/DDBJ whole genome shotgun (WGS) entry which is preliminary data.</text>
</comment>